<accession>A0ABR3DC55</accession>
<feature type="compositionally biased region" description="Low complexity" evidence="4">
    <location>
        <begin position="765"/>
        <end position="790"/>
    </location>
</feature>
<dbReference type="SUPFAM" id="SSF57701">
    <property type="entry name" value="Zn2/Cys6 DNA-binding domain"/>
    <property type="match status" value="1"/>
</dbReference>
<reference evidence="6 7" key="1">
    <citation type="submission" date="2023-09" db="EMBL/GenBank/DDBJ databases">
        <title>Multi-omics analysis of a traditional fermented food reveals byproduct-associated fungal strains for waste-to-food upcycling.</title>
        <authorList>
            <consortium name="Lawrence Berkeley National Laboratory"/>
            <person name="Rekdal V.M."/>
            <person name="Villalobos-Escobedo J.M."/>
            <person name="Rodriguez-Valeron N."/>
            <person name="Garcia M.O."/>
            <person name="Vasquez D.P."/>
            <person name="Damayanti I."/>
            <person name="Sorensen P.M."/>
            <person name="Baidoo E.E."/>
            <person name="De Carvalho A.C."/>
            <person name="Riley R."/>
            <person name="Lipzen A."/>
            <person name="He G."/>
            <person name="Yan M."/>
            <person name="Haridas S."/>
            <person name="Daum C."/>
            <person name="Yoshinaga Y."/>
            <person name="Ng V."/>
            <person name="Grigoriev I.V."/>
            <person name="Munk R."/>
            <person name="Nuraida L."/>
            <person name="Wijaya C.H."/>
            <person name="Morales P.-C."/>
            <person name="Keasling J.D."/>
        </authorList>
    </citation>
    <scope>NUCLEOTIDE SEQUENCE [LARGE SCALE GENOMIC DNA]</scope>
    <source>
        <strain evidence="6 7">FGSC 2613</strain>
    </source>
</reference>
<feature type="compositionally biased region" description="Basic and acidic residues" evidence="4">
    <location>
        <begin position="296"/>
        <end position="311"/>
    </location>
</feature>
<comment type="caution">
    <text evidence="6">The sequence shown here is derived from an EMBL/GenBank/DDBJ whole genome shotgun (WGS) entry which is preliminary data.</text>
</comment>
<comment type="subcellular location">
    <subcellularLocation>
        <location evidence="1">Nucleus</location>
    </subcellularLocation>
</comment>
<dbReference type="InterPro" id="IPR050613">
    <property type="entry name" value="Sec_Metabolite_Reg"/>
</dbReference>
<sequence>MTALSLEEGSNFNINVNHNGSSHHIRAVSDRPPPRKRRRIVISCTECHRRKQKCDRKLPCTNCISRHRQDDCQYESGAPTAKETQQHQQQPKRAQRTSSNETETVTPGAGLDEYRGSITEGQWSGESSTDDNNDHQHIPSNVANVANLGYSTTGASTSTLSFIHKIESHSESSSIPHPSSTLPLSNGDGRVSTSPPDIVNRYKSLIRQLPARIYIERLVDVYFRDFNWQYSMLDRDIFDAQLEAWYKIPFSVFNNGGPGAIPADLRVFPALLFQVMSIVMLILPEKTGKGGREEIVADGRDGEGSGGEKGKAGSKGTANLGDKGGVDFEVLKYARNMTFEDLAKEYSESGVAILSLLGKRQMTLTTVLAGFVRAAFLKFVAMVPEAWHAIGTAIRDAQELGLHRSSLDPRPPPSATAEAILQNQWEIQRRRKVWLILVTWDIHCGATLGRPSTIDLATNPPILPIDVAFPTSMTNCRSPTPIIPRSEENDPPTPLTRILWTYKITLQLVSILALEKEGPCPASFSKVDILHQHLVDLENSIPSYFRLHNPDTRFDSLPNCYWIPWARALLPQLTAFNFMALHRPYIFTRPLSRQLAVERGCLAMLRAQRTHFKILRREMRQNTFTLFFGTFDAIVLMAAVYILFPHEKETGEMVGEVVQQFKWAEERFEEMKERNNPLARQARGVVRGVGERLGRAVGVDLGQKGVGRGDALVSEGTVAGVKPTDVAAGGRRKRLARQRVVKSVTTAHSGVSTASLSTSVLSGTASRASSTTTPATATSTVTTGLTTPESTAPPSLAQGHFGAATSEINTNTITNTFNLPFNHTPSESIPIDPSLNPVPVPDLSPEIADLAAAASTIPSISLPSLPDDFNWTDISPIYATGDLVYNNLTGFVYDGFDAIVHDGSNHLIQNGDGGGYEDGLEGVGLGNELGTEIQSCIDIDIAPGTGDTISDGDMVGMMGIGQDDENVGERQVQSQSQRQNEASWMFDGRGIGEGTCVWGLLNRY</sequence>
<gene>
    <name evidence="6" type="ORF">QR685DRAFT_246396</name>
</gene>
<dbReference type="InterPro" id="IPR001138">
    <property type="entry name" value="Zn2Cys6_DnaBD"/>
</dbReference>
<feature type="compositionally biased region" description="Polar residues" evidence="4">
    <location>
        <begin position="96"/>
        <end position="105"/>
    </location>
</feature>
<evidence type="ECO:0000313" key="7">
    <source>
        <dbReference type="Proteomes" id="UP001451303"/>
    </source>
</evidence>
<dbReference type="PROSITE" id="PS00463">
    <property type="entry name" value="ZN2_CY6_FUNGAL_1"/>
    <property type="match status" value="1"/>
</dbReference>
<evidence type="ECO:0000256" key="3">
    <source>
        <dbReference type="ARBA" id="ARBA00023242"/>
    </source>
</evidence>
<proteinExistence type="predicted"/>
<name>A0ABR3DC55_NEUIN</name>
<evidence type="ECO:0000313" key="6">
    <source>
        <dbReference type="EMBL" id="KAL0470194.1"/>
    </source>
</evidence>
<dbReference type="Proteomes" id="UP001451303">
    <property type="component" value="Unassembled WGS sequence"/>
</dbReference>
<organism evidence="6 7">
    <name type="scientific">Neurospora intermedia</name>
    <dbReference type="NCBI Taxonomy" id="5142"/>
    <lineage>
        <taxon>Eukaryota</taxon>
        <taxon>Fungi</taxon>
        <taxon>Dikarya</taxon>
        <taxon>Ascomycota</taxon>
        <taxon>Pezizomycotina</taxon>
        <taxon>Sordariomycetes</taxon>
        <taxon>Sordariomycetidae</taxon>
        <taxon>Sordariales</taxon>
        <taxon>Sordariaceae</taxon>
        <taxon>Neurospora</taxon>
    </lineage>
</organism>
<protein>
    <recommendedName>
        <fullName evidence="5">Zn(2)-C6 fungal-type domain-containing protein</fullName>
    </recommendedName>
</protein>
<dbReference type="PANTHER" id="PTHR31001:SF87">
    <property type="entry name" value="COL-21"/>
    <property type="match status" value="1"/>
</dbReference>
<evidence type="ECO:0000256" key="1">
    <source>
        <dbReference type="ARBA" id="ARBA00004123"/>
    </source>
</evidence>
<dbReference type="Gene3D" id="4.10.240.10">
    <property type="entry name" value="Zn(2)-C6 fungal-type DNA-binding domain"/>
    <property type="match status" value="1"/>
</dbReference>
<dbReference type="PANTHER" id="PTHR31001">
    <property type="entry name" value="UNCHARACTERIZED TRANSCRIPTIONAL REGULATORY PROTEIN"/>
    <property type="match status" value="1"/>
</dbReference>
<evidence type="ECO:0000259" key="5">
    <source>
        <dbReference type="PROSITE" id="PS50048"/>
    </source>
</evidence>
<feature type="region of interest" description="Disordered" evidence="4">
    <location>
        <begin position="170"/>
        <end position="195"/>
    </location>
</feature>
<dbReference type="InterPro" id="IPR007219">
    <property type="entry name" value="XnlR_reg_dom"/>
</dbReference>
<feature type="region of interest" description="Disordered" evidence="4">
    <location>
        <begin position="74"/>
        <end position="139"/>
    </location>
</feature>
<dbReference type="SMART" id="SM00906">
    <property type="entry name" value="Fungal_trans"/>
    <property type="match status" value="1"/>
</dbReference>
<dbReference type="CDD" id="cd00067">
    <property type="entry name" value="GAL4"/>
    <property type="match status" value="1"/>
</dbReference>
<feature type="region of interest" description="Disordered" evidence="4">
    <location>
        <begin position="765"/>
        <end position="797"/>
    </location>
</feature>
<dbReference type="Pfam" id="PF00172">
    <property type="entry name" value="Zn_clus"/>
    <property type="match status" value="1"/>
</dbReference>
<evidence type="ECO:0000256" key="2">
    <source>
        <dbReference type="ARBA" id="ARBA00022723"/>
    </source>
</evidence>
<dbReference type="Pfam" id="PF04082">
    <property type="entry name" value="Fungal_trans"/>
    <property type="match status" value="1"/>
</dbReference>
<keyword evidence="2" id="KW-0479">Metal-binding</keyword>
<feature type="domain" description="Zn(2)-C6 fungal-type" evidence="5">
    <location>
        <begin position="43"/>
        <end position="74"/>
    </location>
</feature>
<evidence type="ECO:0000256" key="4">
    <source>
        <dbReference type="SAM" id="MobiDB-lite"/>
    </source>
</evidence>
<feature type="region of interest" description="Disordered" evidence="4">
    <location>
        <begin position="296"/>
        <end position="318"/>
    </location>
</feature>
<dbReference type="EMBL" id="JAVLET010000004">
    <property type="protein sequence ID" value="KAL0470194.1"/>
    <property type="molecule type" value="Genomic_DNA"/>
</dbReference>
<dbReference type="SMART" id="SM00066">
    <property type="entry name" value="GAL4"/>
    <property type="match status" value="1"/>
</dbReference>
<dbReference type="PROSITE" id="PS50048">
    <property type="entry name" value="ZN2_CY6_FUNGAL_2"/>
    <property type="match status" value="1"/>
</dbReference>
<keyword evidence="7" id="KW-1185">Reference proteome</keyword>
<dbReference type="InterPro" id="IPR036864">
    <property type="entry name" value="Zn2-C6_fun-type_DNA-bd_sf"/>
</dbReference>
<feature type="region of interest" description="Disordered" evidence="4">
    <location>
        <begin position="15"/>
        <end position="36"/>
    </location>
</feature>
<feature type="compositionally biased region" description="Low complexity" evidence="4">
    <location>
        <begin position="171"/>
        <end position="180"/>
    </location>
</feature>
<dbReference type="CDD" id="cd12148">
    <property type="entry name" value="fungal_TF_MHR"/>
    <property type="match status" value="1"/>
</dbReference>
<keyword evidence="3" id="KW-0539">Nucleus</keyword>